<evidence type="ECO:0000313" key="1">
    <source>
        <dbReference type="EMBL" id="SMD31861.1"/>
    </source>
</evidence>
<dbReference type="Pfam" id="PF22264">
    <property type="entry name" value="DUF6952"/>
    <property type="match status" value="1"/>
</dbReference>
<name>A0A1W2G5J1_REIFA</name>
<protein>
    <submittedName>
        <fullName evidence="1">Uncharacterized protein</fullName>
    </submittedName>
</protein>
<sequence>MQIPVIKKLVENYSVEELENAEFCLMEEKELPFEVEGKDDGEILTHLIAAGWIIEKMEKDDIPFPKALRAYTEKVRSSISS</sequence>
<reference evidence="1 2" key="1">
    <citation type="submission" date="2017-04" db="EMBL/GenBank/DDBJ databases">
        <authorList>
            <person name="Afonso C.L."/>
            <person name="Miller P.J."/>
            <person name="Scott M.A."/>
            <person name="Spackman E."/>
            <person name="Goraichik I."/>
            <person name="Dimitrov K.M."/>
            <person name="Suarez D.L."/>
            <person name="Swayne D.E."/>
        </authorList>
    </citation>
    <scope>NUCLEOTIDE SEQUENCE [LARGE SCALE GENOMIC DNA]</scope>
    <source>
        <strain evidence="1 2">DSM 26133</strain>
    </source>
</reference>
<gene>
    <name evidence="1" type="ORF">SAMN04488029_0199</name>
</gene>
<accession>A0A1W2G5J1</accession>
<organism evidence="1 2">
    <name type="scientific">Reichenbachiella faecimaris</name>
    <dbReference type="NCBI Taxonomy" id="692418"/>
    <lineage>
        <taxon>Bacteria</taxon>
        <taxon>Pseudomonadati</taxon>
        <taxon>Bacteroidota</taxon>
        <taxon>Cytophagia</taxon>
        <taxon>Cytophagales</taxon>
        <taxon>Reichenbachiellaceae</taxon>
        <taxon>Reichenbachiella</taxon>
    </lineage>
</organism>
<keyword evidence="2" id="KW-1185">Reference proteome</keyword>
<evidence type="ECO:0000313" key="2">
    <source>
        <dbReference type="Proteomes" id="UP000192472"/>
    </source>
</evidence>
<dbReference type="OrthoDB" id="963129at2"/>
<proteinExistence type="predicted"/>
<dbReference type="EMBL" id="FWYF01000001">
    <property type="protein sequence ID" value="SMD31861.1"/>
    <property type="molecule type" value="Genomic_DNA"/>
</dbReference>
<dbReference type="InterPro" id="IPR053810">
    <property type="entry name" value="DUF6952"/>
</dbReference>
<dbReference type="Proteomes" id="UP000192472">
    <property type="component" value="Unassembled WGS sequence"/>
</dbReference>
<dbReference type="RefSeq" id="WP_084370556.1">
    <property type="nucleotide sequence ID" value="NZ_FWYF01000001.1"/>
</dbReference>
<dbReference type="STRING" id="692418.SAMN04488029_0199"/>
<dbReference type="AlphaFoldDB" id="A0A1W2G5J1"/>